<gene>
    <name evidence="2" type="ORF">EVAR_63408_1</name>
</gene>
<dbReference type="Proteomes" id="UP000299102">
    <property type="component" value="Unassembled WGS sequence"/>
</dbReference>
<evidence type="ECO:0000256" key="1">
    <source>
        <dbReference type="SAM" id="MobiDB-lite"/>
    </source>
</evidence>
<proteinExistence type="predicted"/>
<keyword evidence="3" id="KW-1185">Reference proteome</keyword>
<protein>
    <submittedName>
        <fullName evidence="2">Uncharacterized protein</fullName>
    </submittedName>
</protein>
<comment type="caution">
    <text evidence="2">The sequence shown here is derived from an EMBL/GenBank/DDBJ whole genome shotgun (WGS) entry which is preliminary data.</text>
</comment>
<feature type="compositionally biased region" description="Basic and acidic residues" evidence="1">
    <location>
        <begin position="67"/>
        <end position="77"/>
    </location>
</feature>
<evidence type="ECO:0000313" key="2">
    <source>
        <dbReference type="EMBL" id="GBP81103.1"/>
    </source>
</evidence>
<organism evidence="2 3">
    <name type="scientific">Eumeta variegata</name>
    <name type="common">Bagworm moth</name>
    <name type="synonym">Eumeta japonica</name>
    <dbReference type="NCBI Taxonomy" id="151549"/>
    <lineage>
        <taxon>Eukaryota</taxon>
        <taxon>Metazoa</taxon>
        <taxon>Ecdysozoa</taxon>
        <taxon>Arthropoda</taxon>
        <taxon>Hexapoda</taxon>
        <taxon>Insecta</taxon>
        <taxon>Pterygota</taxon>
        <taxon>Neoptera</taxon>
        <taxon>Endopterygota</taxon>
        <taxon>Lepidoptera</taxon>
        <taxon>Glossata</taxon>
        <taxon>Ditrysia</taxon>
        <taxon>Tineoidea</taxon>
        <taxon>Psychidae</taxon>
        <taxon>Oiketicinae</taxon>
        <taxon>Eumeta</taxon>
    </lineage>
</organism>
<sequence>MRGAQAQDRRWRRRGALTRDGVAYQLTLAALDTLAKLYDDPLSRFRFEKMIVYRRHAHRADSSANNSKRELSVFHQP</sequence>
<evidence type="ECO:0000313" key="3">
    <source>
        <dbReference type="Proteomes" id="UP000299102"/>
    </source>
</evidence>
<name>A0A4C1Z1P8_EUMVA</name>
<feature type="region of interest" description="Disordered" evidence="1">
    <location>
        <begin position="58"/>
        <end position="77"/>
    </location>
</feature>
<dbReference type="AlphaFoldDB" id="A0A4C1Z1P8"/>
<dbReference type="EMBL" id="BGZK01001496">
    <property type="protein sequence ID" value="GBP81103.1"/>
    <property type="molecule type" value="Genomic_DNA"/>
</dbReference>
<accession>A0A4C1Z1P8</accession>
<reference evidence="2 3" key="1">
    <citation type="journal article" date="2019" name="Commun. Biol.">
        <title>The bagworm genome reveals a unique fibroin gene that provides high tensile strength.</title>
        <authorList>
            <person name="Kono N."/>
            <person name="Nakamura H."/>
            <person name="Ohtoshi R."/>
            <person name="Tomita M."/>
            <person name="Numata K."/>
            <person name="Arakawa K."/>
        </authorList>
    </citation>
    <scope>NUCLEOTIDE SEQUENCE [LARGE SCALE GENOMIC DNA]</scope>
</reference>